<feature type="chain" id="PRO_5019854323" evidence="1">
    <location>
        <begin position="20"/>
        <end position="109"/>
    </location>
</feature>
<evidence type="ECO:0000313" key="3">
    <source>
        <dbReference type="Proteomes" id="UP000268007"/>
    </source>
</evidence>
<organism evidence="2 3">
    <name type="scientific">Mucilaginibacter gracilis</name>
    <dbReference type="NCBI Taxonomy" id="423350"/>
    <lineage>
        <taxon>Bacteria</taxon>
        <taxon>Pseudomonadati</taxon>
        <taxon>Bacteroidota</taxon>
        <taxon>Sphingobacteriia</taxon>
        <taxon>Sphingobacteriales</taxon>
        <taxon>Sphingobacteriaceae</taxon>
        <taxon>Mucilaginibacter</taxon>
    </lineage>
</organism>
<feature type="signal peptide" evidence="1">
    <location>
        <begin position="1"/>
        <end position="19"/>
    </location>
</feature>
<dbReference type="RefSeq" id="WP_121198262.1">
    <property type="nucleotide sequence ID" value="NZ_RBKU01000001.1"/>
</dbReference>
<reference evidence="2 3" key="1">
    <citation type="submission" date="2018-10" db="EMBL/GenBank/DDBJ databases">
        <title>Genomic Encyclopedia of Archaeal and Bacterial Type Strains, Phase II (KMG-II): from individual species to whole genera.</title>
        <authorList>
            <person name="Goeker M."/>
        </authorList>
    </citation>
    <scope>NUCLEOTIDE SEQUENCE [LARGE SCALE GENOMIC DNA]</scope>
    <source>
        <strain evidence="2 3">DSM 18602</strain>
    </source>
</reference>
<gene>
    <name evidence="2" type="ORF">BDD43_2864</name>
</gene>
<dbReference type="EMBL" id="RBKU01000001">
    <property type="protein sequence ID" value="RKR82679.1"/>
    <property type="molecule type" value="Genomic_DNA"/>
</dbReference>
<keyword evidence="1" id="KW-0732">Signal</keyword>
<dbReference type="Proteomes" id="UP000268007">
    <property type="component" value="Unassembled WGS sequence"/>
</dbReference>
<accession>A0A495J3V0</accession>
<name>A0A495J3V0_9SPHI</name>
<dbReference type="OrthoDB" id="799531at2"/>
<comment type="caution">
    <text evidence="2">The sequence shown here is derived from an EMBL/GenBank/DDBJ whole genome shotgun (WGS) entry which is preliminary data.</text>
</comment>
<keyword evidence="3" id="KW-1185">Reference proteome</keyword>
<sequence>MKKYLLLFVMALSMSAAFAINKIGDGPTLTGYIGDAMCAAKGKANTAEHAACAAKCIKGGSAAVLVVGDKVYKISNQKEVTKYAGKKVTVEGKVTDDTIEVTKVTEVKA</sequence>
<dbReference type="AlphaFoldDB" id="A0A495J3V0"/>
<proteinExistence type="predicted"/>
<protein>
    <submittedName>
        <fullName evidence="2">Uncharacterized protein</fullName>
    </submittedName>
</protein>
<evidence type="ECO:0000313" key="2">
    <source>
        <dbReference type="EMBL" id="RKR82679.1"/>
    </source>
</evidence>
<evidence type="ECO:0000256" key="1">
    <source>
        <dbReference type="SAM" id="SignalP"/>
    </source>
</evidence>